<evidence type="ECO:0000256" key="1">
    <source>
        <dbReference type="SAM" id="MobiDB-lite"/>
    </source>
</evidence>
<keyword evidence="4" id="KW-1185">Reference proteome</keyword>
<dbReference type="Proteomes" id="UP000251891">
    <property type="component" value="Unassembled WGS sequence"/>
</dbReference>
<dbReference type="AlphaFoldDB" id="A0A365HCD1"/>
<dbReference type="InterPro" id="IPR036465">
    <property type="entry name" value="vWFA_dom_sf"/>
</dbReference>
<dbReference type="InterPro" id="IPR043737">
    <property type="entry name" value="DUF5682"/>
</dbReference>
<dbReference type="EMBL" id="QLYX01000002">
    <property type="protein sequence ID" value="RAY16596.1"/>
    <property type="molecule type" value="Genomic_DNA"/>
</dbReference>
<dbReference type="PANTHER" id="PTHR30634">
    <property type="entry name" value="OUTER MEMBRANE LOLAB LIPOPROTEIN INSERTION APPARATUS"/>
    <property type="match status" value="1"/>
</dbReference>
<reference evidence="3 4" key="1">
    <citation type="submission" date="2018-06" db="EMBL/GenBank/DDBJ databases">
        <title>Actinomadura craniellae sp. nov. isolated from marine sponge Craniella sp.</title>
        <authorList>
            <person name="Li L."/>
            <person name="Xu Q.H."/>
            <person name="Lin H.W."/>
            <person name="Lu Y.H."/>
        </authorList>
    </citation>
    <scope>NUCLEOTIDE SEQUENCE [LARGE SCALE GENOMIC DNA]</scope>
    <source>
        <strain evidence="3 4">LHW63021</strain>
    </source>
</reference>
<dbReference type="Gene3D" id="3.40.50.410">
    <property type="entry name" value="von Willebrand factor, type A domain"/>
    <property type="match status" value="1"/>
</dbReference>
<organism evidence="3 4">
    <name type="scientific">Actinomadura craniellae</name>
    <dbReference type="NCBI Taxonomy" id="2231787"/>
    <lineage>
        <taxon>Bacteria</taxon>
        <taxon>Bacillati</taxon>
        <taxon>Actinomycetota</taxon>
        <taxon>Actinomycetes</taxon>
        <taxon>Streptosporangiales</taxon>
        <taxon>Thermomonosporaceae</taxon>
        <taxon>Actinomadura</taxon>
    </lineage>
</organism>
<sequence>MRRRVAELGARRPAAVIGAFHAPALAGPPPGPPVEVPEPVGEVATALIPYTFELLDSRSGYPAGIRDPEWQQDVLDARGAPAAVERAAAARLARICAELRADGHVAGTPDAAAAYRVARDLAVLRGLPAPGRRELVEALETALGQGEPLGRSRAVARAAQRVLVGDRRGTPPPGAPRSGLAVHVEELLAELGLPGPDAPSRPVEQRLDPARSPLDLRRHLALRRLRTAGVEYGAERELAGVGAVRATGRAWTVHWRPLTAATLELATAYGATLEQAAEGALEARARTLAARDELTPAARLALLEEAAEAGLARPAHRFMAELRTGFLPVAGLPELIAAHDLIERITAGHLPGLPGPGAVEAGPQTAELAAAAIGAVAGIAGSDDPADTRALLQLVQLVERGATGANRLVWLLRGLVADGAPLPQGAAAAALVLLGAEPAGTLATRLAGWADASDGAGSARRLAGALTVAGPLLESAPDLLDPLASVVEDRPDAEFLRRLPALREGFDALAPAARGRFLVAVRERHRLDPGAPDPFELDTDPAVLAAQAAADLAGRAAVRALDPALLPAGPLPPAASPAGASGSGPAAERQPAEPPATGASGPVPVPVRPPGPRPVEPPEPGTSGPTPATGRPAEPPEPGVPGSRALSAAVGRQTAGRVLGAAQPPADRPGGTPASGGHEGGGTLARGGPPGAGPAPGPGEGRAISGPDRWRLVLGRERERLTGRAARVARGLDELYGHGQGEGSTAGTGGGTGDPYPTAREWSGELEALFGARIRDEVLGRAAARGRSDAILQLDPERVTASVDLLEHVLSLAGALPEAGLARLRRLVDRLVAELTRELARRLRPALTGLATPRPSRRPVGPLDLGRTVRANLHTARRTGTAITLVPERPVFRTRARRSADWHIFLAVDVSGSMERSTIYSALTAAVLHGVPALSVHFVTFSTKVIDLTGRVADPLALLLEISVGGGTDIGRGLAYVREQITVPARSIVAVVSDFEEGVSTGRLLGEVRALAESGAHLLGLAALDDGGQPVFNRGIAERVAAAGMPVAALSPAELAAWIGERVRG</sequence>
<dbReference type="InterPro" id="IPR050458">
    <property type="entry name" value="LolB"/>
</dbReference>
<dbReference type="OrthoDB" id="9789979at2"/>
<dbReference type="PANTHER" id="PTHR30634:SF7">
    <property type="entry name" value="VWA DOMAIN-CONTAINING PROTEIN"/>
    <property type="match status" value="1"/>
</dbReference>
<feature type="compositionally biased region" description="Low complexity" evidence="1">
    <location>
        <begin position="576"/>
        <end position="589"/>
    </location>
</feature>
<evidence type="ECO:0000313" key="4">
    <source>
        <dbReference type="Proteomes" id="UP000251891"/>
    </source>
</evidence>
<dbReference type="InterPro" id="IPR008912">
    <property type="entry name" value="Uncharacterised_CoxE"/>
</dbReference>
<dbReference type="Pfam" id="PF05762">
    <property type="entry name" value="VWA_CoxE"/>
    <property type="match status" value="1"/>
</dbReference>
<feature type="region of interest" description="Disordered" evidence="1">
    <location>
        <begin position="571"/>
        <end position="709"/>
    </location>
</feature>
<comment type="caution">
    <text evidence="3">The sequence shown here is derived from an EMBL/GenBank/DDBJ whole genome shotgun (WGS) entry which is preliminary data.</text>
</comment>
<gene>
    <name evidence="3" type="ORF">DPM19_05840</name>
</gene>
<dbReference type="SMART" id="SM00327">
    <property type="entry name" value="VWA"/>
    <property type="match status" value="1"/>
</dbReference>
<accession>A0A365HCD1</accession>
<dbReference type="SUPFAM" id="SSF53300">
    <property type="entry name" value="vWA-like"/>
    <property type="match status" value="1"/>
</dbReference>
<feature type="compositionally biased region" description="Pro residues" evidence="1">
    <location>
        <begin position="603"/>
        <end position="620"/>
    </location>
</feature>
<name>A0A365HCD1_9ACTN</name>
<feature type="compositionally biased region" description="Low complexity" evidence="1">
    <location>
        <begin position="621"/>
        <end position="632"/>
    </location>
</feature>
<feature type="compositionally biased region" description="Gly residues" evidence="1">
    <location>
        <begin position="738"/>
        <end position="753"/>
    </location>
</feature>
<feature type="compositionally biased region" description="Gly residues" evidence="1">
    <location>
        <begin position="673"/>
        <end position="690"/>
    </location>
</feature>
<protein>
    <recommendedName>
        <fullName evidence="2">VWFA domain-containing protein</fullName>
    </recommendedName>
</protein>
<evidence type="ECO:0000259" key="2">
    <source>
        <dbReference type="SMART" id="SM00327"/>
    </source>
</evidence>
<feature type="region of interest" description="Disordered" evidence="1">
    <location>
        <begin position="735"/>
        <end position="754"/>
    </location>
</feature>
<dbReference type="InterPro" id="IPR002035">
    <property type="entry name" value="VWF_A"/>
</dbReference>
<feature type="domain" description="VWFA" evidence="2">
    <location>
        <begin position="901"/>
        <end position="1057"/>
    </location>
</feature>
<evidence type="ECO:0000313" key="3">
    <source>
        <dbReference type="EMBL" id="RAY16596.1"/>
    </source>
</evidence>
<proteinExistence type="predicted"/>
<dbReference type="Pfam" id="PF18934">
    <property type="entry name" value="DUF5682"/>
    <property type="match status" value="1"/>
</dbReference>